<dbReference type="SMART" id="SM00089">
    <property type="entry name" value="PKD"/>
    <property type="match status" value="6"/>
</dbReference>
<dbReference type="InterPro" id="IPR035986">
    <property type="entry name" value="PKD_dom_sf"/>
</dbReference>
<comment type="caution">
    <text evidence="3">The sequence shown here is derived from an EMBL/GenBank/DDBJ whole genome shotgun (WGS) entry which is preliminary data.</text>
</comment>
<sequence length="1633" mass="163898">MVINIYSPTLCRHLFLAILLFVLAQVSASAQISGTVFRDFNANGVRETPNEIGVGGVTVTVVSTNNVITTATTSTAVASLGSYTVTAGGTAPYRVQFSNLPTGYFPGPKGTDSGTPLQFNVAANSTNVSLGVNYPTDYSQYNPNFLVPCYVNGDPTSTTGTARNEGVLVSLPYGSVGNTPVESIVATNNQVGTVFGIAYQRVAKHVYTSAFIKRHSGLGPGGAGAIYLTKPTSPGSTSYTSSLFATLPISVSVASNTARGLPSSTTAVNQDPTVFDQVGKTGLGDLEMSEDGTQLYAMNLSDRRLYVIPINNPTSTTPTANTAGITSFSITPSAGACRTGSVFRPFALKTYRGKVYVGGVCTNEAVTGTTTYTAASSSTTTPNLITRDTTGMKAVIYEFDPTNNSFTGVLGFSLNYKKGATNNDKTGVDRADRWLPWTDIIPATGSTPNRFARADLPNASYPQAMLTGIEFDTDGAMIIGIRDRSGDQFGNNNYGTNNTTQYRIIAPGDLLRAGKCSPTASLWTMESNATVCGVSSVSGVNNGQGFGNGEFYWSDAIAIPNTTSPYHNEMVQGGLISLPGSGEVASVVLDPTDQIDSGGIRRFKNSDGSGSPATSTQIFVSSNVATYGKANGLGDLELAFDPAPIEIGNRVWNDGTAQTADGLQGASATSLSAVTVQLYQNGTLLSTTVTNGTGEYYFNNSNVTGGLQPNTAYEIRIPLSQTALSGPGYVPTLYKAGTDNTIDNDGLQVGGNSVIALTTGNYGENNHTYDFGFVTCPTITNPSGPVSVCSGTSINSLTVTTTATGANSIQFVYFTTPQSGTAMYSGGTSLSTATPASGTAGISNVAFPANNTAAPITYYVYAIINPAPGPSDCRPFAQIQVTINPAVSVTVTGNPSLTICNGTSTTLTANAFGGSGFTYRWNTGATTASIPVSPTVTTGYSVTVTNNTGCFSTTSATVTVNPAVTVTASASPATICNGASSTLTATASGGTGLTYLWSNGATTASQSVSPTVTTAYSVTATNSAGCASTATTTITVNPAVTATVASQTICNGTSATLTANASGGSGFTYAWAPTGTGSTQSVVVSPTTTTTYSVTVTNSNGCSALTSATVTVNPAVTATLSSATICNGTSATLTATGGTSYSFSNGTTNTTGTLIVAPNTTTTYSVTVTNANGCSAIASGTVTVNPAVTATIAASPSLTICNGTSTTLTASGGTGYVWSTGATTASIAVSPTTTTTYNVTVTNASGCSALTSATVTVNPAVTATIAASPSLTICNGTSTTLTASGGTAFRWSTGATTASIPVSPTTTTTYSVTVSNASGCSAVTSATVTVNPAVTATLSSATICNGTSATLTATGGTSYSFSNGTNNTTGTLVVSPSTTTIYSVTVTNANGCSAIASGTVTVNPAVTATVASQTICNGTSATLTANASGGSGFTYAWAPTGTGNTQSVVVSPTTTTTYSVTVTNSNGCSALTSATVTVNPAVTATLSSATICNGTSATLTATGGTSYSFSNGTSNTTGTLIVAPNTTTIYSVTVSNANGCSAIASGTVTVNPAVTATIAASPSTTICNGTSATLTASGGTTYRWSTGTTTASITVAPTSSTVYSVTVSNTSGCSAVTSTTITVNPAVTATLNS</sequence>
<dbReference type="Proteomes" id="UP000664034">
    <property type="component" value="Unassembled WGS sequence"/>
</dbReference>
<name>A0A939K4U7_9BACT</name>
<dbReference type="SUPFAM" id="SSF117074">
    <property type="entry name" value="Hypothetical protein PA1324"/>
    <property type="match status" value="2"/>
</dbReference>
<dbReference type="InterPro" id="IPR007110">
    <property type="entry name" value="Ig-like_dom"/>
</dbReference>
<dbReference type="Gene3D" id="2.60.40.10">
    <property type="entry name" value="Immunoglobulins"/>
    <property type="match status" value="5"/>
</dbReference>
<evidence type="ECO:0000259" key="2">
    <source>
        <dbReference type="PROSITE" id="PS50835"/>
    </source>
</evidence>
<dbReference type="Pfam" id="PF19081">
    <property type="entry name" value="Ig_7"/>
    <property type="match status" value="2"/>
</dbReference>
<dbReference type="EMBL" id="JAFMYV010000004">
    <property type="protein sequence ID" value="MBO0937088.1"/>
    <property type="molecule type" value="Genomic_DNA"/>
</dbReference>
<evidence type="ECO:0000313" key="4">
    <source>
        <dbReference type="Proteomes" id="UP000664034"/>
    </source>
</evidence>
<dbReference type="RefSeq" id="WP_207364637.1">
    <property type="nucleotide sequence ID" value="NZ_JAFMYV010000004.1"/>
</dbReference>
<feature type="domain" description="Ig-like" evidence="2">
    <location>
        <begin position="1038"/>
        <end position="1111"/>
    </location>
</feature>
<dbReference type="InterPro" id="IPR013783">
    <property type="entry name" value="Ig-like_fold"/>
</dbReference>
<dbReference type="PROSITE" id="PS50835">
    <property type="entry name" value="IG_LIKE"/>
    <property type="match status" value="2"/>
</dbReference>
<accession>A0A939K4U7</accession>
<keyword evidence="4" id="KW-1185">Reference proteome</keyword>
<evidence type="ECO:0000313" key="3">
    <source>
        <dbReference type="EMBL" id="MBO0937088.1"/>
    </source>
</evidence>
<protein>
    <recommendedName>
        <fullName evidence="2">Ig-like domain-containing protein</fullName>
    </recommendedName>
</protein>
<feature type="domain" description="Ig-like" evidence="2">
    <location>
        <begin position="1404"/>
        <end position="1477"/>
    </location>
</feature>
<gene>
    <name evidence="3" type="ORF">J2I47_11075</name>
</gene>
<dbReference type="InterPro" id="IPR044023">
    <property type="entry name" value="Ig_7"/>
</dbReference>
<feature type="chain" id="PRO_5037373420" description="Ig-like domain-containing protein" evidence="1">
    <location>
        <begin position="31"/>
        <end position="1633"/>
    </location>
</feature>
<dbReference type="SUPFAM" id="SSF49299">
    <property type="entry name" value="PKD domain"/>
    <property type="match status" value="1"/>
</dbReference>
<keyword evidence="1" id="KW-0732">Signal</keyword>
<evidence type="ECO:0000256" key="1">
    <source>
        <dbReference type="SAM" id="SignalP"/>
    </source>
</evidence>
<organism evidence="3 4">
    <name type="scientific">Fibrella rubiginis</name>
    <dbReference type="NCBI Taxonomy" id="2817060"/>
    <lineage>
        <taxon>Bacteria</taxon>
        <taxon>Pseudomonadati</taxon>
        <taxon>Bacteroidota</taxon>
        <taxon>Cytophagia</taxon>
        <taxon>Cytophagales</taxon>
        <taxon>Spirosomataceae</taxon>
        <taxon>Fibrella</taxon>
    </lineage>
</organism>
<proteinExistence type="predicted"/>
<reference evidence="3" key="1">
    <citation type="submission" date="2021-03" db="EMBL/GenBank/DDBJ databases">
        <title>Fibrella sp. HMF5335 genome sequencing and assembly.</title>
        <authorList>
            <person name="Kang H."/>
            <person name="Kim H."/>
            <person name="Bae S."/>
            <person name="Joh K."/>
        </authorList>
    </citation>
    <scope>NUCLEOTIDE SEQUENCE</scope>
    <source>
        <strain evidence="3">HMF5335</strain>
    </source>
</reference>
<feature type="signal peptide" evidence="1">
    <location>
        <begin position="1"/>
        <end position="30"/>
    </location>
</feature>
<feature type="non-terminal residue" evidence="3">
    <location>
        <position position="1633"/>
    </location>
</feature>
<dbReference type="InterPro" id="IPR022409">
    <property type="entry name" value="PKD/Chitinase_dom"/>
</dbReference>